<dbReference type="Gene3D" id="1.10.1200.120">
    <property type="entry name" value="Large-conductance mechanosensitive channel, MscL, domain 1"/>
    <property type="match status" value="1"/>
</dbReference>
<comment type="subcellular location">
    <subcellularLocation>
        <location evidence="9">Cell membrane</location>
        <topology evidence="9">Multi-pass membrane protein</topology>
    </subcellularLocation>
    <subcellularLocation>
        <location evidence="1">Membrane</location>
        <topology evidence="1">Multi-pass membrane protein</topology>
    </subcellularLocation>
</comment>
<gene>
    <name evidence="9" type="primary">mscL</name>
    <name evidence="10" type="ORF">A4H34_03815</name>
</gene>
<dbReference type="AlphaFoldDB" id="A0A179B3N3"/>
<comment type="subunit">
    <text evidence="9">Homopentamer.</text>
</comment>
<evidence type="ECO:0000256" key="6">
    <source>
        <dbReference type="ARBA" id="ARBA00023065"/>
    </source>
</evidence>
<evidence type="ECO:0000256" key="7">
    <source>
        <dbReference type="ARBA" id="ARBA00023136"/>
    </source>
</evidence>
<evidence type="ECO:0000256" key="8">
    <source>
        <dbReference type="ARBA" id="ARBA00023303"/>
    </source>
</evidence>
<evidence type="ECO:0000256" key="1">
    <source>
        <dbReference type="ARBA" id="ARBA00004141"/>
    </source>
</evidence>
<dbReference type="InterPro" id="IPR036019">
    <property type="entry name" value="MscL_channel"/>
</dbReference>
<feature type="transmembrane region" description="Helical" evidence="9">
    <location>
        <begin position="12"/>
        <end position="31"/>
    </location>
</feature>
<comment type="similarity">
    <text evidence="9">Belongs to the MscL family.</text>
</comment>
<protein>
    <recommendedName>
        <fullName evidence="9">Large-conductance mechanosensitive channel</fullName>
    </recommendedName>
</protein>
<comment type="caution">
    <text evidence="10">The sequence shown here is derived from an EMBL/GenBank/DDBJ whole genome shotgun (WGS) entry which is preliminary data.</text>
</comment>
<dbReference type="STRING" id="1823756.A4H34_03815"/>
<evidence type="ECO:0000256" key="3">
    <source>
        <dbReference type="ARBA" id="ARBA00022475"/>
    </source>
</evidence>
<keyword evidence="11" id="KW-1185">Reference proteome</keyword>
<comment type="function">
    <text evidence="9">Channel that opens in response to stretch forces in the membrane lipid bilayer. May participate in the regulation of osmotic pressure changes within the cell.</text>
</comment>
<dbReference type="GO" id="GO:0008381">
    <property type="term" value="F:mechanosensitive monoatomic ion channel activity"/>
    <property type="evidence" value="ECO:0007669"/>
    <property type="project" value="UniProtKB-UniRule"/>
</dbReference>
<evidence type="ECO:0000256" key="9">
    <source>
        <dbReference type="HAMAP-Rule" id="MF_00115"/>
    </source>
</evidence>
<name>A0A179B3N3_9ACTO</name>
<proteinExistence type="inferred from homology"/>
<sequence length="150" mass="15828">MIQGFKKFIMRGNVIELAVAVVIADAFTSIVKNLVDSVINPLLGSLVGKPNFNSIGQFHIGDGDLIRPGTVLTAAIGFLLVAAAVYLVLVYPMNKLNERMARRKGLNAEEAEVSDEVRLLTEIRDALAGGGYMNGGGTAGGGYTGGGYRQ</sequence>
<dbReference type="InterPro" id="IPR001185">
    <property type="entry name" value="MS_channel"/>
</dbReference>
<dbReference type="InterPro" id="IPR037673">
    <property type="entry name" value="MSC/AndL"/>
</dbReference>
<dbReference type="GO" id="GO:0005886">
    <property type="term" value="C:plasma membrane"/>
    <property type="evidence" value="ECO:0007669"/>
    <property type="project" value="UniProtKB-SubCell"/>
</dbReference>
<dbReference type="EMBL" id="LVZK01000001">
    <property type="protein sequence ID" value="OAP86302.1"/>
    <property type="molecule type" value="Genomic_DNA"/>
</dbReference>
<dbReference type="Proteomes" id="UP000078368">
    <property type="component" value="Unassembled WGS sequence"/>
</dbReference>
<evidence type="ECO:0000313" key="10">
    <source>
        <dbReference type="EMBL" id="OAP86302.1"/>
    </source>
</evidence>
<dbReference type="PANTHER" id="PTHR30266:SF2">
    <property type="entry name" value="LARGE-CONDUCTANCE MECHANOSENSITIVE CHANNEL"/>
    <property type="match status" value="1"/>
</dbReference>
<dbReference type="PRINTS" id="PR01264">
    <property type="entry name" value="MECHCHANNEL"/>
</dbReference>
<evidence type="ECO:0000256" key="4">
    <source>
        <dbReference type="ARBA" id="ARBA00022692"/>
    </source>
</evidence>
<dbReference type="SUPFAM" id="SSF81330">
    <property type="entry name" value="Gated mechanosensitive channel"/>
    <property type="match status" value="1"/>
</dbReference>
<organism evidence="10 11">
    <name type="scientific">Peptidiphaga gingivicola</name>
    <dbReference type="NCBI Taxonomy" id="2741497"/>
    <lineage>
        <taxon>Bacteria</taxon>
        <taxon>Bacillati</taxon>
        <taxon>Actinomycetota</taxon>
        <taxon>Actinomycetes</taxon>
        <taxon>Actinomycetales</taxon>
        <taxon>Actinomycetaceae</taxon>
        <taxon>Peptidiphaga</taxon>
    </lineage>
</organism>
<accession>A0A179B3N3</accession>
<feature type="transmembrane region" description="Helical" evidence="9">
    <location>
        <begin position="71"/>
        <end position="93"/>
    </location>
</feature>
<keyword evidence="8 9" id="KW-0407">Ion channel</keyword>
<keyword evidence="7 9" id="KW-0472">Membrane</keyword>
<keyword evidence="3 9" id="KW-1003">Cell membrane</keyword>
<reference evidence="10 11" key="1">
    <citation type="submission" date="2016-04" db="EMBL/GenBank/DDBJ databases">
        <title>Peptidophaga gingivicola gen. nov., sp. nov., isolated from human subgingival plaque.</title>
        <authorList>
            <person name="Beall C.J."/>
            <person name="Mokrzan E.M."/>
            <person name="Griffen A.L."/>
            <person name="Leys E.J."/>
        </authorList>
    </citation>
    <scope>NUCLEOTIDE SEQUENCE [LARGE SCALE GENOMIC DNA]</scope>
    <source>
        <strain evidence="10 11">BA112</strain>
    </source>
</reference>
<dbReference type="PANTHER" id="PTHR30266">
    <property type="entry name" value="MECHANOSENSITIVE CHANNEL MSCL"/>
    <property type="match status" value="1"/>
</dbReference>
<dbReference type="HAMAP" id="MF_00115">
    <property type="entry name" value="MscL"/>
    <property type="match status" value="1"/>
</dbReference>
<evidence type="ECO:0000313" key="11">
    <source>
        <dbReference type="Proteomes" id="UP000078368"/>
    </source>
</evidence>
<evidence type="ECO:0000256" key="2">
    <source>
        <dbReference type="ARBA" id="ARBA00022448"/>
    </source>
</evidence>
<evidence type="ECO:0000256" key="5">
    <source>
        <dbReference type="ARBA" id="ARBA00022989"/>
    </source>
</evidence>
<keyword evidence="6 9" id="KW-0406">Ion transport</keyword>
<keyword evidence="2 9" id="KW-0813">Transport</keyword>
<keyword evidence="5 9" id="KW-1133">Transmembrane helix</keyword>
<keyword evidence="4 9" id="KW-0812">Transmembrane</keyword>
<dbReference type="NCBIfam" id="TIGR00220">
    <property type="entry name" value="mscL"/>
    <property type="match status" value="1"/>
</dbReference>
<dbReference type="Pfam" id="PF01741">
    <property type="entry name" value="MscL"/>
    <property type="match status" value="1"/>
</dbReference>